<accession>A0A0N1HMZ7</accession>
<comment type="caution">
    <text evidence="4">The sequence shown here is derived from an EMBL/GenBank/DDBJ whole genome shotgun (WGS) entry which is preliminary data.</text>
</comment>
<reference evidence="4 5" key="1">
    <citation type="submission" date="2015-06" db="EMBL/GenBank/DDBJ databases">
        <title>Draft genome of the ant-associated black yeast Phialophora attae CBS 131958.</title>
        <authorList>
            <person name="Moreno L.F."/>
            <person name="Stielow B.J."/>
            <person name="de Hoog S."/>
            <person name="Vicente V.A."/>
            <person name="Weiss V.A."/>
            <person name="de Vries M."/>
            <person name="Cruz L.M."/>
            <person name="Souza E.M."/>
        </authorList>
    </citation>
    <scope>NUCLEOTIDE SEQUENCE [LARGE SCALE GENOMIC DNA]</scope>
    <source>
        <strain evidence="4 5">CBS 131958</strain>
    </source>
</reference>
<dbReference type="Pfam" id="PF00501">
    <property type="entry name" value="AMP-binding"/>
    <property type="match status" value="1"/>
</dbReference>
<name>A0A0N1HMZ7_9EURO</name>
<dbReference type="EMBL" id="LFJN01000032">
    <property type="protein sequence ID" value="KPI36260.1"/>
    <property type="molecule type" value="Genomic_DNA"/>
</dbReference>
<dbReference type="GO" id="GO:0006631">
    <property type="term" value="P:fatty acid metabolic process"/>
    <property type="evidence" value="ECO:0007669"/>
    <property type="project" value="TreeGrafter"/>
</dbReference>
<gene>
    <name evidence="4" type="ORF">AB675_7346</name>
</gene>
<sequence>MSTLTTDALLASHYPGIIIPRDEDSISFSHIQIIRLVNKFQRSLLNIDIRSDDTIAIVLPPSMEFLVSLLAATSGSVTVAPLDPEYSQADFETVFKEIRPSAVLLAAGSLREHTPAVAAALACRVPIAEVSFDLKSVTVCEFIRLGRRRSTDASVSFSKPNRNDTAILLHHSRASGRELRCARFSHSQSISICQRIEAAHNFGPADRGMLITPVHQAHGLFLGLLGPLLAGSSVIIPKAFSAQTFWTDCMFDYATWYTAEACTQQEIEKLPYPQLLSSVRVVSSDRLAEIMEECLQETEPDDQEDEEAVEKDSLALQCEAGTTLQCIGRRSCMKGSSTRSSGKKVRFATLADEIQSRVITSPGVPDIRSMLQSWFAVQALTHLTQVYSSFQRVQV</sequence>
<keyword evidence="5" id="KW-1185">Reference proteome</keyword>
<dbReference type="STRING" id="1664694.A0A0N1HMZ7"/>
<comment type="similarity">
    <text evidence="1">Belongs to the ATP-dependent AMP-binding enzyme family.</text>
</comment>
<evidence type="ECO:0000256" key="2">
    <source>
        <dbReference type="ARBA" id="ARBA00022598"/>
    </source>
</evidence>
<protein>
    <submittedName>
        <fullName evidence="4">Putative peroxisomal-coenzyme A synthetase</fullName>
    </submittedName>
</protein>
<organism evidence="4 5">
    <name type="scientific">Cyphellophora attinorum</name>
    <dbReference type="NCBI Taxonomy" id="1664694"/>
    <lineage>
        <taxon>Eukaryota</taxon>
        <taxon>Fungi</taxon>
        <taxon>Dikarya</taxon>
        <taxon>Ascomycota</taxon>
        <taxon>Pezizomycotina</taxon>
        <taxon>Eurotiomycetes</taxon>
        <taxon>Chaetothyriomycetidae</taxon>
        <taxon>Chaetothyriales</taxon>
        <taxon>Cyphellophoraceae</taxon>
        <taxon>Cyphellophora</taxon>
    </lineage>
</organism>
<evidence type="ECO:0000256" key="1">
    <source>
        <dbReference type="ARBA" id="ARBA00006432"/>
    </source>
</evidence>
<dbReference type="GO" id="GO:0031956">
    <property type="term" value="F:medium-chain fatty acid-CoA ligase activity"/>
    <property type="evidence" value="ECO:0007669"/>
    <property type="project" value="TreeGrafter"/>
</dbReference>
<dbReference type="AlphaFoldDB" id="A0A0N1HMZ7"/>
<dbReference type="PANTHER" id="PTHR43201:SF5">
    <property type="entry name" value="MEDIUM-CHAIN ACYL-COA LIGASE ACSF2, MITOCHONDRIAL"/>
    <property type="match status" value="1"/>
</dbReference>
<dbReference type="Gene3D" id="3.40.50.12780">
    <property type="entry name" value="N-terminal domain of ligase-like"/>
    <property type="match status" value="1"/>
</dbReference>
<keyword evidence="2" id="KW-0436">Ligase</keyword>
<dbReference type="InterPro" id="IPR042099">
    <property type="entry name" value="ANL_N_sf"/>
</dbReference>
<dbReference type="SUPFAM" id="SSF56801">
    <property type="entry name" value="Acetyl-CoA synthetase-like"/>
    <property type="match status" value="1"/>
</dbReference>
<proteinExistence type="inferred from homology"/>
<dbReference type="RefSeq" id="XP_017996223.1">
    <property type="nucleotide sequence ID" value="XM_018147706.1"/>
</dbReference>
<evidence type="ECO:0000313" key="4">
    <source>
        <dbReference type="EMBL" id="KPI36260.1"/>
    </source>
</evidence>
<dbReference type="VEuPathDB" id="FungiDB:AB675_7346"/>
<evidence type="ECO:0000313" key="5">
    <source>
        <dbReference type="Proteomes" id="UP000038010"/>
    </source>
</evidence>
<dbReference type="InterPro" id="IPR000873">
    <property type="entry name" value="AMP-dep_synth/lig_dom"/>
</dbReference>
<feature type="domain" description="AMP-dependent synthetase/ligase" evidence="3">
    <location>
        <begin position="23"/>
        <end position="282"/>
    </location>
</feature>
<dbReference type="Proteomes" id="UP000038010">
    <property type="component" value="Unassembled WGS sequence"/>
</dbReference>
<dbReference type="PANTHER" id="PTHR43201">
    <property type="entry name" value="ACYL-COA SYNTHETASE"/>
    <property type="match status" value="1"/>
</dbReference>
<evidence type="ECO:0000259" key="3">
    <source>
        <dbReference type="Pfam" id="PF00501"/>
    </source>
</evidence>
<dbReference type="GeneID" id="28739586"/>